<evidence type="ECO:0000313" key="5">
    <source>
        <dbReference type="Proteomes" id="UP000008177"/>
    </source>
</evidence>
<dbReference type="PANTHER" id="PTHR12874">
    <property type="entry name" value="F-BOX ONLY PROTEIN 48-RELATED"/>
    <property type="match status" value="1"/>
</dbReference>
<gene>
    <name evidence="4" type="ORF">BofuT4_P134760.1</name>
</gene>
<evidence type="ECO:0000256" key="1">
    <source>
        <dbReference type="ARBA" id="ARBA00022786"/>
    </source>
</evidence>
<evidence type="ECO:0000259" key="3">
    <source>
        <dbReference type="PROSITE" id="PS50181"/>
    </source>
</evidence>
<sequence>MSAARDSDRSVASDRRITRELLVPRTSHTSPPKLDSMEDSNPELETFRKQWQEEVTRRSNVAQAHPSSTQAAGPSSVPQRAPRTKHVHENTKPGDEDIVEPQTLHFDGPSGAVGAVEEDEFYPYGKKNVKSEPQSALEHYEKAVEREGQGSLGDSLDLYRKAFRLDDQVDRKYKNKHFPPSAFPPKPTNPNPSNASATVPNTAHHSPDGPPQTIKQLIESFSDLSIEPSPPEIEGTPAPPCPIADVPDEILIQIFKEVAIRDVADLARITQVCKRMAYLVATGEQIWKRICLGSEFGFEAMHYQWQTEVTGELLEIEPQLCLPSEDSSEESIASMPLSNDTITHSLLQSTYSSSWKQMFRLRPRIRFNGCYISTVNYIRPGQASPSAVAWNSPVHIVTYYRYLRFYRDGTLISLLTTTEPSEVVHHLTKELLEYHRRNQSSHLPSSVMSDARHGRWRLSSINDSPSPDVDTEPSSKVEGSEGTLFVETEGVHEKYFYRMELKMTSAGKTVKNNKLAWNGFWNYNRLTDDWGEFTLRNDKAFFWSRVKSYGMGA</sequence>
<dbReference type="PROSITE" id="PS50181">
    <property type="entry name" value="FBOX"/>
    <property type="match status" value="1"/>
</dbReference>
<feature type="region of interest" description="Disordered" evidence="2">
    <location>
        <begin position="458"/>
        <end position="481"/>
    </location>
</feature>
<dbReference type="AlphaFoldDB" id="G2YP83"/>
<dbReference type="OrthoDB" id="2117972at2759"/>
<dbReference type="Proteomes" id="UP000008177">
    <property type="component" value="Unplaced contigs"/>
</dbReference>
<dbReference type="eggNOG" id="KOG2997">
    <property type="taxonomic scope" value="Eukaryota"/>
</dbReference>
<dbReference type="SUPFAM" id="SSF81383">
    <property type="entry name" value="F-box domain"/>
    <property type="match status" value="1"/>
</dbReference>
<proteinExistence type="predicted"/>
<evidence type="ECO:0000313" key="4">
    <source>
        <dbReference type="EMBL" id="CCD53431.1"/>
    </source>
</evidence>
<dbReference type="HOGENOM" id="CLU_017706_0_0_1"/>
<dbReference type="Gene3D" id="1.20.1280.50">
    <property type="match status" value="1"/>
</dbReference>
<dbReference type="InterPro" id="IPR045464">
    <property type="entry name" value="Hrt3/FBXO9_C"/>
</dbReference>
<dbReference type="GO" id="GO:0031146">
    <property type="term" value="P:SCF-dependent proteasomal ubiquitin-dependent protein catabolic process"/>
    <property type="evidence" value="ECO:0007669"/>
    <property type="project" value="TreeGrafter"/>
</dbReference>
<reference evidence="5" key="1">
    <citation type="journal article" date="2011" name="PLoS Genet.">
        <title>Genomic analysis of the necrotrophic fungal pathogens Sclerotinia sclerotiorum and Botrytis cinerea.</title>
        <authorList>
            <person name="Amselem J."/>
            <person name="Cuomo C.A."/>
            <person name="van Kan J.A."/>
            <person name="Viaud M."/>
            <person name="Benito E.P."/>
            <person name="Couloux A."/>
            <person name="Coutinho P.M."/>
            <person name="de Vries R.P."/>
            <person name="Dyer P.S."/>
            <person name="Fillinger S."/>
            <person name="Fournier E."/>
            <person name="Gout L."/>
            <person name="Hahn M."/>
            <person name="Kohn L."/>
            <person name="Lapalu N."/>
            <person name="Plummer K.M."/>
            <person name="Pradier J.M."/>
            <person name="Quevillon E."/>
            <person name="Sharon A."/>
            <person name="Simon A."/>
            <person name="ten Have A."/>
            <person name="Tudzynski B."/>
            <person name="Tudzynski P."/>
            <person name="Wincker P."/>
            <person name="Andrew M."/>
            <person name="Anthouard V."/>
            <person name="Beever R.E."/>
            <person name="Beffa R."/>
            <person name="Benoit I."/>
            <person name="Bouzid O."/>
            <person name="Brault B."/>
            <person name="Chen Z."/>
            <person name="Choquer M."/>
            <person name="Collemare J."/>
            <person name="Cotton P."/>
            <person name="Danchin E.G."/>
            <person name="Da Silva C."/>
            <person name="Gautier A."/>
            <person name="Giraud C."/>
            <person name="Giraud T."/>
            <person name="Gonzalez C."/>
            <person name="Grossetete S."/>
            <person name="Guldener U."/>
            <person name="Henrissat B."/>
            <person name="Howlett B.J."/>
            <person name="Kodira C."/>
            <person name="Kretschmer M."/>
            <person name="Lappartient A."/>
            <person name="Leroch M."/>
            <person name="Levis C."/>
            <person name="Mauceli E."/>
            <person name="Neuveglise C."/>
            <person name="Oeser B."/>
            <person name="Pearson M."/>
            <person name="Poulain J."/>
            <person name="Poussereau N."/>
            <person name="Quesneville H."/>
            <person name="Rascle C."/>
            <person name="Schumacher J."/>
            <person name="Segurens B."/>
            <person name="Sexton A."/>
            <person name="Silva E."/>
            <person name="Sirven C."/>
            <person name="Soanes D.M."/>
            <person name="Talbot N.J."/>
            <person name="Templeton M."/>
            <person name="Yandava C."/>
            <person name="Yarden O."/>
            <person name="Zeng Q."/>
            <person name="Rollins J.A."/>
            <person name="Lebrun M.H."/>
            <person name="Dickman M."/>
        </authorList>
    </citation>
    <scope>NUCLEOTIDE SEQUENCE [LARGE SCALE GENOMIC DNA]</scope>
    <source>
        <strain evidence="5">T4</strain>
    </source>
</reference>
<dbReference type="InParanoid" id="G2YP83"/>
<feature type="compositionally biased region" description="Basic and acidic residues" evidence="2">
    <location>
        <begin position="1"/>
        <end position="19"/>
    </location>
</feature>
<feature type="compositionally biased region" description="Polar residues" evidence="2">
    <location>
        <begin position="58"/>
        <end position="78"/>
    </location>
</feature>
<feature type="region of interest" description="Disordered" evidence="2">
    <location>
        <begin position="1"/>
        <end position="113"/>
    </location>
</feature>
<dbReference type="GO" id="GO:0005737">
    <property type="term" value="C:cytoplasm"/>
    <property type="evidence" value="ECO:0007669"/>
    <property type="project" value="TreeGrafter"/>
</dbReference>
<dbReference type="InterPro" id="IPR036047">
    <property type="entry name" value="F-box-like_dom_sf"/>
</dbReference>
<dbReference type="EMBL" id="FQ790347">
    <property type="protein sequence ID" value="CCD53431.1"/>
    <property type="molecule type" value="Genomic_DNA"/>
</dbReference>
<feature type="region of interest" description="Disordered" evidence="2">
    <location>
        <begin position="170"/>
        <end position="214"/>
    </location>
</feature>
<feature type="domain" description="F-box" evidence="3">
    <location>
        <begin position="240"/>
        <end position="290"/>
    </location>
</feature>
<feature type="compositionally biased region" description="Pro residues" evidence="2">
    <location>
        <begin position="181"/>
        <end position="190"/>
    </location>
</feature>
<dbReference type="Pfam" id="PF12937">
    <property type="entry name" value="F-box-like"/>
    <property type="match status" value="1"/>
</dbReference>
<feature type="compositionally biased region" description="Polar residues" evidence="2">
    <location>
        <begin position="191"/>
        <end position="204"/>
    </location>
</feature>
<dbReference type="PANTHER" id="PTHR12874:SF9">
    <property type="entry name" value="F-BOX ONLY PROTEIN 48"/>
    <property type="match status" value="1"/>
</dbReference>
<dbReference type="Pfam" id="PF19270">
    <property type="entry name" value="FBO_C"/>
    <property type="match status" value="1"/>
</dbReference>
<feature type="compositionally biased region" description="Basic and acidic residues" evidence="2">
    <location>
        <begin position="45"/>
        <end position="57"/>
    </location>
</feature>
<evidence type="ECO:0000256" key="2">
    <source>
        <dbReference type="SAM" id="MobiDB-lite"/>
    </source>
</evidence>
<accession>G2YP83</accession>
<dbReference type="InterPro" id="IPR001810">
    <property type="entry name" value="F-box_dom"/>
</dbReference>
<protein>
    <submittedName>
        <fullName evidence="4">Similar to Pof7 F-box protein</fullName>
    </submittedName>
</protein>
<name>G2YP83_BOTF4</name>
<dbReference type="STRING" id="999810.G2YP83"/>
<dbReference type="FunCoup" id="G2YP83">
    <property type="interactions" value="116"/>
</dbReference>
<dbReference type="GO" id="GO:0019005">
    <property type="term" value="C:SCF ubiquitin ligase complex"/>
    <property type="evidence" value="ECO:0007669"/>
    <property type="project" value="TreeGrafter"/>
</dbReference>
<organism evidence="4 5">
    <name type="scientific">Botryotinia fuckeliana (strain T4)</name>
    <name type="common">Noble rot fungus</name>
    <name type="synonym">Botrytis cinerea</name>
    <dbReference type="NCBI Taxonomy" id="999810"/>
    <lineage>
        <taxon>Eukaryota</taxon>
        <taxon>Fungi</taxon>
        <taxon>Dikarya</taxon>
        <taxon>Ascomycota</taxon>
        <taxon>Pezizomycotina</taxon>
        <taxon>Leotiomycetes</taxon>
        <taxon>Helotiales</taxon>
        <taxon>Sclerotiniaceae</taxon>
        <taxon>Botrytis</taxon>
    </lineage>
</organism>
<keyword evidence="1" id="KW-0833">Ubl conjugation pathway</keyword>